<dbReference type="RefSeq" id="XP_012211513.1">
    <property type="nucleotide sequence ID" value="XM_012356123.1"/>
</dbReference>
<dbReference type="AlphaFoldDB" id="A0A067BU21"/>
<proteinExistence type="predicted"/>
<sequence length="137" mass="14391">MQGSKASNLLEEKCTSGGWSATLGDTVDASLKKAYLDAQTARKRANKLMCGIKSSGLASTDGAALALVGSMAFKDGSLHDGVVDFNSCSVGFGNFVTDAEAGGNYKASVNHLDTSFRNGDGWWGADRKPVKWFECAL</sequence>
<dbReference type="OMA" id="MNEAHST"/>
<dbReference type="GeneID" id="24138300"/>
<dbReference type="Proteomes" id="UP000030745">
    <property type="component" value="Unassembled WGS sequence"/>
</dbReference>
<evidence type="ECO:0000313" key="2">
    <source>
        <dbReference type="Proteomes" id="UP000030745"/>
    </source>
</evidence>
<accession>A0A067BU21</accession>
<gene>
    <name evidence="1" type="ORF">SPRG_16703</name>
</gene>
<dbReference type="EMBL" id="KK583570">
    <property type="protein sequence ID" value="KDO17776.1"/>
    <property type="molecule type" value="Genomic_DNA"/>
</dbReference>
<name>A0A067BU21_SAPPC</name>
<reference evidence="1 2" key="1">
    <citation type="journal article" date="2013" name="PLoS Genet.">
        <title>Distinctive expansion of potential virulence genes in the genome of the oomycete fish pathogen Saprolegnia parasitica.</title>
        <authorList>
            <person name="Jiang R.H."/>
            <person name="de Bruijn I."/>
            <person name="Haas B.J."/>
            <person name="Belmonte R."/>
            <person name="Lobach L."/>
            <person name="Christie J."/>
            <person name="van den Ackerveken G."/>
            <person name="Bottin A."/>
            <person name="Bulone V."/>
            <person name="Diaz-Moreno S.M."/>
            <person name="Dumas B."/>
            <person name="Fan L."/>
            <person name="Gaulin E."/>
            <person name="Govers F."/>
            <person name="Grenville-Briggs L.J."/>
            <person name="Horner N.R."/>
            <person name="Levin J.Z."/>
            <person name="Mammella M."/>
            <person name="Meijer H.J."/>
            <person name="Morris P."/>
            <person name="Nusbaum C."/>
            <person name="Oome S."/>
            <person name="Phillips A.J."/>
            <person name="van Rooyen D."/>
            <person name="Rzeszutek E."/>
            <person name="Saraiva M."/>
            <person name="Secombes C.J."/>
            <person name="Seidl M.F."/>
            <person name="Snel B."/>
            <person name="Stassen J.H."/>
            <person name="Sykes S."/>
            <person name="Tripathy S."/>
            <person name="van den Berg H."/>
            <person name="Vega-Arreguin J.C."/>
            <person name="Wawra S."/>
            <person name="Young S.K."/>
            <person name="Zeng Q."/>
            <person name="Dieguez-Uribeondo J."/>
            <person name="Russ C."/>
            <person name="Tyler B.M."/>
            <person name="van West P."/>
        </authorList>
    </citation>
    <scope>NUCLEOTIDE SEQUENCE [LARGE SCALE GENOMIC DNA]</scope>
    <source>
        <strain evidence="1 2">CBS 223.65</strain>
    </source>
</reference>
<evidence type="ECO:0000313" key="1">
    <source>
        <dbReference type="EMBL" id="KDO17776.1"/>
    </source>
</evidence>
<protein>
    <submittedName>
        <fullName evidence="1">Uncharacterized protein</fullName>
    </submittedName>
</protein>
<dbReference type="VEuPathDB" id="FungiDB:SPRG_16703"/>
<dbReference type="OrthoDB" id="77154at2759"/>
<organism evidence="1 2">
    <name type="scientific">Saprolegnia parasitica (strain CBS 223.65)</name>
    <dbReference type="NCBI Taxonomy" id="695850"/>
    <lineage>
        <taxon>Eukaryota</taxon>
        <taxon>Sar</taxon>
        <taxon>Stramenopiles</taxon>
        <taxon>Oomycota</taxon>
        <taxon>Saprolegniomycetes</taxon>
        <taxon>Saprolegniales</taxon>
        <taxon>Saprolegniaceae</taxon>
        <taxon>Saprolegnia</taxon>
    </lineage>
</organism>
<dbReference type="KEGG" id="spar:SPRG_16703"/>
<keyword evidence="2" id="KW-1185">Reference proteome</keyword>